<name>A0A8H5XJ71_9HYPO</name>
<evidence type="ECO:0000313" key="2">
    <source>
        <dbReference type="EMBL" id="KAF5694653.1"/>
    </source>
</evidence>
<evidence type="ECO:0000259" key="1">
    <source>
        <dbReference type="Pfam" id="PF06985"/>
    </source>
</evidence>
<dbReference type="EMBL" id="JAAOAN010001421">
    <property type="protein sequence ID" value="KAF5694653.1"/>
    <property type="molecule type" value="Genomic_DNA"/>
</dbReference>
<accession>A0A8H5XJ71</accession>
<comment type="caution">
    <text evidence="2">The sequence shown here is derived from an EMBL/GenBank/DDBJ whole genome shotgun (WGS) entry which is preliminary data.</text>
</comment>
<dbReference type="InterPro" id="IPR010730">
    <property type="entry name" value="HET"/>
</dbReference>
<dbReference type="InterPro" id="IPR052895">
    <property type="entry name" value="HetReg/Transcr_Mod"/>
</dbReference>
<dbReference type="Proteomes" id="UP000544331">
    <property type="component" value="Unassembled WGS sequence"/>
</dbReference>
<dbReference type="PANTHER" id="PTHR24148:SF64">
    <property type="entry name" value="HETEROKARYON INCOMPATIBILITY DOMAIN-CONTAINING PROTEIN"/>
    <property type="match status" value="1"/>
</dbReference>
<reference evidence="2 3" key="1">
    <citation type="submission" date="2020-05" db="EMBL/GenBank/DDBJ databases">
        <title>Identification and distribution of gene clusters putatively required for synthesis of sphingolipid metabolism inhibitors in phylogenetically diverse species of the filamentous fungus Fusarium.</title>
        <authorList>
            <person name="Kim H.-S."/>
            <person name="Busman M."/>
            <person name="Brown D.W."/>
            <person name="Divon H."/>
            <person name="Uhlig S."/>
            <person name="Proctor R.H."/>
        </authorList>
    </citation>
    <scope>NUCLEOTIDE SEQUENCE [LARGE SCALE GENOMIC DNA]</scope>
    <source>
        <strain evidence="2 3">NRRL 66235</strain>
    </source>
</reference>
<evidence type="ECO:0000313" key="3">
    <source>
        <dbReference type="Proteomes" id="UP000544331"/>
    </source>
</evidence>
<feature type="domain" description="Heterokaryon incompatibility" evidence="1">
    <location>
        <begin position="195"/>
        <end position="359"/>
    </location>
</feature>
<organism evidence="2 3">
    <name type="scientific">Fusarium mundagurra</name>
    <dbReference type="NCBI Taxonomy" id="1567541"/>
    <lineage>
        <taxon>Eukaryota</taxon>
        <taxon>Fungi</taxon>
        <taxon>Dikarya</taxon>
        <taxon>Ascomycota</taxon>
        <taxon>Pezizomycotina</taxon>
        <taxon>Sordariomycetes</taxon>
        <taxon>Hypocreomycetidae</taxon>
        <taxon>Hypocreales</taxon>
        <taxon>Nectriaceae</taxon>
        <taxon>Fusarium</taxon>
        <taxon>Fusarium fujikuroi species complex</taxon>
    </lineage>
</organism>
<sequence>MWSPNTIRPGRRVLAPLTLTPLNGLRWAKKSGLALASTLQKNPPYETRIRIPSSHGCRPSGYFSAPARLSLQNPPQAPFSTTSQLPRWSETAVSKFWAAVILISASVFLPFGTSCLLAGCFSLIEASYDYADKRQAALEEHQAIRRLWQDGSPTEVVYSPLGEDEFRVLVLEPGARDDEITCRLCICNHSDRVPYAALSYTWGNPKKVERIRCNGHELGVASNLYGALLQLRDPDRERMLWIDALCINQDDFNERGHQVRNMKTIYSEAREVLVWLGPEDEAVSRVFKSLKSFKPNFYYLLAKTFTRSSLLSGSSSDWQTIGFDFAIAEGHNHLLAADLVSLTKVLERPWFRRLWVLQEVAHAKRVTIVSGKWTIEWELLARLVRYLNHSGLLLDHLSKTAHVGVLAVVEMETARRGTVARKQRSLLSVLLATHSGECSDVRDKIYAVLNLADDYNLDGDIQSFGPDYHLSARDVFTKFARWSIARGNLDILSCTTRSDTPGTEELEGLPSWVPDWTRIDNETPFVRYMNKISFKSGASLQRLAPDEPRVTEDDKLILSGVAVDVVKGVGPRSTFNKSGILEGYSAPVLVANKRWLDSCLRLGYSAHQGMFSNYSCKRSFWRTMTAGLTGQGVQAPPHFGSWFHKYLHLLGWIHQPAMDSSYLRVPDLVITDDDRKRQTQSAAIESAILMWASKRRFAVTEGGRMALVPNTTREGDRIVIVAGSGVPQILRPVSAESSEHYMILGEAFVDEFMDGGFLESLFEKQKHRRRKQRELLEYFTVV</sequence>
<keyword evidence="3" id="KW-1185">Reference proteome</keyword>
<dbReference type="PANTHER" id="PTHR24148">
    <property type="entry name" value="ANKYRIN REPEAT DOMAIN-CONTAINING PROTEIN 39 HOMOLOG-RELATED"/>
    <property type="match status" value="1"/>
</dbReference>
<dbReference type="Pfam" id="PF06985">
    <property type="entry name" value="HET"/>
    <property type="match status" value="1"/>
</dbReference>
<gene>
    <name evidence="2" type="ORF">FMUND_15881</name>
</gene>
<dbReference type="OrthoDB" id="3553147at2759"/>
<protein>
    <recommendedName>
        <fullName evidence="1">Heterokaryon incompatibility domain-containing protein</fullName>
    </recommendedName>
</protein>
<dbReference type="Pfam" id="PF26639">
    <property type="entry name" value="Het-6_barrel"/>
    <property type="match status" value="1"/>
</dbReference>
<dbReference type="AlphaFoldDB" id="A0A8H5XJ71"/>
<proteinExistence type="predicted"/>